<dbReference type="Pfam" id="PF00106">
    <property type="entry name" value="adh_short"/>
    <property type="match status" value="2"/>
</dbReference>
<comment type="similarity">
    <text evidence="1">Belongs to the short-chain dehydrogenases/reductases (SDR) family.</text>
</comment>
<dbReference type="GO" id="GO:0016491">
    <property type="term" value="F:oxidoreductase activity"/>
    <property type="evidence" value="ECO:0007669"/>
    <property type="project" value="UniProtKB-KW"/>
</dbReference>
<evidence type="ECO:0000256" key="1">
    <source>
        <dbReference type="ARBA" id="ARBA00006484"/>
    </source>
</evidence>
<comment type="caution">
    <text evidence="3">The sequence shown here is derived from an EMBL/GenBank/DDBJ whole genome shotgun (WGS) entry which is preliminary data.</text>
</comment>
<dbReference type="PANTHER" id="PTHR43115">
    <property type="entry name" value="DEHYDROGENASE/REDUCTASE SDR FAMILY MEMBER 11"/>
    <property type="match status" value="1"/>
</dbReference>
<keyword evidence="2" id="KW-0560">Oxidoreductase</keyword>
<dbReference type="EMBL" id="JASPKY010000127">
    <property type="protein sequence ID" value="KAK9731763.1"/>
    <property type="molecule type" value="Genomic_DNA"/>
</dbReference>
<name>A0AAW1LA35_POPJA</name>
<dbReference type="PROSITE" id="PS00061">
    <property type="entry name" value="ADH_SHORT"/>
    <property type="match status" value="1"/>
</dbReference>
<reference evidence="3 4" key="1">
    <citation type="journal article" date="2024" name="BMC Genomics">
        <title>De novo assembly and annotation of Popillia japonica's genome with initial clues to its potential as an invasive pest.</title>
        <authorList>
            <person name="Cucini C."/>
            <person name="Boschi S."/>
            <person name="Funari R."/>
            <person name="Cardaioli E."/>
            <person name="Iannotti N."/>
            <person name="Marturano G."/>
            <person name="Paoli F."/>
            <person name="Bruttini M."/>
            <person name="Carapelli A."/>
            <person name="Frati F."/>
            <person name="Nardi F."/>
        </authorList>
    </citation>
    <scope>NUCLEOTIDE SEQUENCE [LARGE SCALE GENOMIC DNA]</scope>
    <source>
        <strain evidence="3">DMR45628</strain>
    </source>
</reference>
<proteinExistence type="inferred from homology"/>
<evidence type="ECO:0000313" key="4">
    <source>
        <dbReference type="Proteomes" id="UP001458880"/>
    </source>
</evidence>
<evidence type="ECO:0000313" key="3">
    <source>
        <dbReference type="EMBL" id="KAK9731763.1"/>
    </source>
</evidence>
<dbReference type="Gene3D" id="3.40.50.720">
    <property type="entry name" value="NAD(P)-binding Rossmann-like Domain"/>
    <property type="match status" value="2"/>
</dbReference>
<dbReference type="SUPFAM" id="SSF51735">
    <property type="entry name" value="NAD(P)-binding Rossmann-fold domains"/>
    <property type="match status" value="1"/>
</dbReference>
<evidence type="ECO:0000256" key="2">
    <source>
        <dbReference type="ARBA" id="ARBA00023002"/>
    </source>
</evidence>
<dbReference type="InterPro" id="IPR036291">
    <property type="entry name" value="NAD(P)-bd_dom_sf"/>
</dbReference>
<dbReference type="AlphaFoldDB" id="A0AAW1LA35"/>
<dbReference type="Proteomes" id="UP001458880">
    <property type="component" value="Unassembled WGS sequence"/>
</dbReference>
<organism evidence="3 4">
    <name type="scientific">Popillia japonica</name>
    <name type="common">Japanese beetle</name>
    <dbReference type="NCBI Taxonomy" id="7064"/>
    <lineage>
        <taxon>Eukaryota</taxon>
        <taxon>Metazoa</taxon>
        <taxon>Ecdysozoa</taxon>
        <taxon>Arthropoda</taxon>
        <taxon>Hexapoda</taxon>
        <taxon>Insecta</taxon>
        <taxon>Pterygota</taxon>
        <taxon>Neoptera</taxon>
        <taxon>Endopterygota</taxon>
        <taxon>Coleoptera</taxon>
        <taxon>Polyphaga</taxon>
        <taxon>Scarabaeiformia</taxon>
        <taxon>Scarabaeidae</taxon>
        <taxon>Rutelinae</taxon>
        <taxon>Popillia</taxon>
    </lineage>
</organism>
<dbReference type="InterPro" id="IPR002347">
    <property type="entry name" value="SDR_fam"/>
</dbReference>
<protein>
    <submittedName>
        <fullName evidence="3">Short chain dehydrogenase</fullName>
    </submittedName>
</protein>
<dbReference type="PRINTS" id="PR00081">
    <property type="entry name" value="GDHRDH"/>
</dbReference>
<dbReference type="InterPro" id="IPR020904">
    <property type="entry name" value="Sc_DH/Rdtase_CS"/>
</dbReference>
<accession>A0AAW1LA35</accession>
<dbReference type="PANTHER" id="PTHR43115:SF4">
    <property type="entry name" value="DEHYDROGENASE_REDUCTASE SDR FAMILY MEMBER 11"/>
    <property type="match status" value="1"/>
</dbReference>
<keyword evidence="4" id="KW-1185">Reference proteome</keyword>
<sequence length="219" mass="24103">MDFSSSTAHANPIKLSDFLLIRNMRRYLILLTNLKLIVNITAYNMTELKNKVAVVTGASSGIGAGIVKELLKADMKVVGLARRKDRIDELGKGYAGKLFSLQTNVTVEEDVINAVSWIAENLLLTLLEKQSRSPIYSASKFAVTAFTESIRRELASTESKIRITSISPGAVQSEMSAPYLHLLPYIKPEDIGRAVIYILEQPPNVNVAELTLRPVGETV</sequence>
<gene>
    <name evidence="3" type="ORF">QE152_g13389</name>
</gene>